<dbReference type="Proteomes" id="UP001161160">
    <property type="component" value="Unassembled WGS sequence"/>
</dbReference>
<organism evidence="1 2">
    <name type="scientific">Polynucleobacter sphagniphilus</name>
    <dbReference type="NCBI Taxonomy" id="1743169"/>
    <lineage>
        <taxon>Bacteria</taxon>
        <taxon>Pseudomonadati</taxon>
        <taxon>Pseudomonadota</taxon>
        <taxon>Betaproteobacteria</taxon>
        <taxon>Burkholderiales</taxon>
        <taxon>Burkholderiaceae</taxon>
        <taxon>Polynucleobacter</taxon>
    </lineage>
</organism>
<evidence type="ECO:0000313" key="1">
    <source>
        <dbReference type="EMBL" id="MDH6503699.1"/>
    </source>
</evidence>
<evidence type="ECO:0000313" key="2">
    <source>
        <dbReference type="Proteomes" id="UP001161160"/>
    </source>
</evidence>
<name>A0AA43M9T7_9BURK</name>
<protein>
    <submittedName>
        <fullName evidence="1">Uncharacterized protein (TIGR02001 family)</fullName>
    </submittedName>
</protein>
<dbReference type="AlphaFoldDB" id="A0AA43M9T7"/>
<dbReference type="InterPro" id="IPR010239">
    <property type="entry name" value="CHP02001"/>
</dbReference>
<dbReference type="NCBIfam" id="TIGR02001">
    <property type="entry name" value="gcw_chp"/>
    <property type="match status" value="1"/>
</dbReference>
<dbReference type="EMBL" id="JARXYA010000004">
    <property type="protein sequence ID" value="MDH6503699.1"/>
    <property type="molecule type" value="Genomic_DNA"/>
</dbReference>
<dbReference type="RefSeq" id="WP_280756670.1">
    <property type="nucleotide sequence ID" value="NZ_JARXXW010000006.1"/>
</dbReference>
<proteinExistence type="predicted"/>
<sequence length="236" mass="25007">MPAVQGGVGLMLPNHFYVGNWNSTVSSGAGYPGALLETDLFGGWAQQVDEYHINTGIYGIIYPGSNVSNYVFSPFKTGMSSGMVHNGAVFFAVQRGPFSVQQNIAFTNFESMLSPTGASTAGSAYTNLTGNFPMSSWTWADGGWSLIAHAGYQYVANYSVASYVDWKLGIEKKFASMWSANLAYTQTNANGNCSAAAISAQPYCVNKYTNSSGIGSGPTMNSGGAALFLTIKVANY</sequence>
<gene>
    <name evidence="1" type="ORF">M2127_000992</name>
</gene>
<accession>A0AA43M9T7</accession>
<reference evidence="1" key="1">
    <citation type="submission" date="2023-04" db="EMBL/GenBank/DDBJ databases">
        <title>Genome Encyclopedia of Bacteria and Archaea VI: Functional Genomics of Type Strains.</title>
        <authorList>
            <person name="Whitman W."/>
        </authorList>
    </citation>
    <scope>NUCLEOTIDE SEQUENCE</scope>
    <source>
        <strain evidence="1">Enz.4-51</strain>
    </source>
</reference>
<keyword evidence="2" id="KW-1185">Reference proteome</keyword>
<comment type="caution">
    <text evidence="1">The sequence shown here is derived from an EMBL/GenBank/DDBJ whole genome shotgun (WGS) entry which is preliminary data.</text>
</comment>
<dbReference type="Pfam" id="PF09694">
    <property type="entry name" value="Gcw_chp"/>
    <property type="match status" value="1"/>
</dbReference>